<keyword evidence="2" id="KW-1185">Reference proteome</keyword>
<evidence type="ECO:0000313" key="2">
    <source>
        <dbReference type="Proteomes" id="UP000805193"/>
    </source>
</evidence>
<name>A0AC60Q5B2_IXOPE</name>
<gene>
    <name evidence="1" type="ORF">HPB47_024072</name>
</gene>
<dbReference type="Proteomes" id="UP000805193">
    <property type="component" value="Unassembled WGS sequence"/>
</dbReference>
<accession>A0AC60Q5B2</accession>
<organism evidence="1 2">
    <name type="scientific">Ixodes persulcatus</name>
    <name type="common">Taiga tick</name>
    <dbReference type="NCBI Taxonomy" id="34615"/>
    <lineage>
        <taxon>Eukaryota</taxon>
        <taxon>Metazoa</taxon>
        <taxon>Ecdysozoa</taxon>
        <taxon>Arthropoda</taxon>
        <taxon>Chelicerata</taxon>
        <taxon>Arachnida</taxon>
        <taxon>Acari</taxon>
        <taxon>Parasitiformes</taxon>
        <taxon>Ixodida</taxon>
        <taxon>Ixodoidea</taxon>
        <taxon>Ixodidae</taxon>
        <taxon>Ixodinae</taxon>
        <taxon>Ixodes</taxon>
    </lineage>
</organism>
<proteinExistence type="predicted"/>
<evidence type="ECO:0000313" key="1">
    <source>
        <dbReference type="EMBL" id="KAG0428989.1"/>
    </source>
</evidence>
<dbReference type="EMBL" id="JABSTQ010009455">
    <property type="protein sequence ID" value="KAG0428989.1"/>
    <property type="molecule type" value="Genomic_DNA"/>
</dbReference>
<protein>
    <submittedName>
        <fullName evidence="1">Uncharacterized protein</fullName>
    </submittedName>
</protein>
<reference evidence="1 2" key="1">
    <citation type="journal article" date="2020" name="Cell">
        <title>Large-Scale Comparative Analyses of Tick Genomes Elucidate Their Genetic Diversity and Vector Capacities.</title>
        <authorList>
            <consortium name="Tick Genome and Microbiome Consortium (TIGMIC)"/>
            <person name="Jia N."/>
            <person name="Wang J."/>
            <person name="Shi W."/>
            <person name="Du L."/>
            <person name="Sun Y."/>
            <person name="Zhan W."/>
            <person name="Jiang J.F."/>
            <person name="Wang Q."/>
            <person name="Zhang B."/>
            <person name="Ji P."/>
            <person name="Bell-Sakyi L."/>
            <person name="Cui X.M."/>
            <person name="Yuan T.T."/>
            <person name="Jiang B.G."/>
            <person name="Yang W.F."/>
            <person name="Lam T.T."/>
            <person name="Chang Q.C."/>
            <person name="Ding S.J."/>
            <person name="Wang X.J."/>
            <person name="Zhu J.G."/>
            <person name="Ruan X.D."/>
            <person name="Zhao L."/>
            <person name="Wei J.T."/>
            <person name="Ye R.Z."/>
            <person name="Que T.C."/>
            <person name="Du C.H."/>
            <person name="Zhou Y.H."/>
            <person name="Cheng J.X."/>
            <person name="Dai P.F."/>
            <person name="Guo W.B."/>
            <person name="Han X.H."/>
            <person name="Huang E.J."/>
            <person name="Li L.F."/>
            <person name="Wei W."/>
            <person name="Gao Y.C."/>
            <person name="Liu J.Z."/>
            <person name="Shao H.Z."/>
            <person name="Wang X."/>
            <person name="Wang C.C."/>
            <person name="Yang T.C."/>
            <person name="Huo Q.B."/>
            <person name="Li W."/>
            <person name="Chen H.Y."/>
            <person name="Chen S.E."/>
            <person name="Zhou L.G."/>
            <person name="Ni X.B."/>
            <person name="Tian J.H."/>
            <person name="Sheng Y."/>
            <person name="Liu T."/>
            <person name="Pan Y.S."/>
            <person name="Xia L.Y."/>
            <person name="Li J."/>
            <person name="Zhao F."/>
            <person name="Cao W.C."/>
        </authorList>
    </citation>
    <scope>NUCLEOTIDE SEQUENCE [LARGE SCALE GENOMIC DNA]</scope>
    <source>
        <strain evidence="1">Iper-2018</strain>
    </source>
</reference>
<comment type="caution">
    <text evidence="1">The sequence shown here is derived from an EMBL/GenBank/DDBJ whole genome shotgun (WGS) entry which is preliminary data.</text>
</comment>
<sequence>MRGRAPAKWPARTRSLLTPPSLLAGHNALWQRRPWASTAAPYAFETGTIVLHSTPVIHQYQIYGEFANFWPLTRHHGGEAGLKVPHHVIFDLTPLRCYIHKPRSPFCTSSAVDHTKHRTQTAPHEKWQTKHSAKPWQKDESARFNSKKPPEKNQHWPPLKSANRFQLLSTPDLAHPVPGPFKARPTPPHGGTQQHVHRPLIDPGHSLSPKPSRPDPSVTTTAAIQGTQPPKLLAPTANSSTIGAWKTPLEIMRPLPQDNPNPVTSPPKPYAPTSLDVLRQQPTDLPSPFAYIATMGQLLTQVVQAQQLAVENASVRARIAEPLADNQPRKRRLPTTLPPPPAENKIEKDSHNDASYQK</sequence>